<dbReference type="InterPro" id="IPR027417">
    <property type="entry name" value="P-loop_NTPase"/>
</dbReference>
<gene>
    <name evidence="7" type="ORF">BSU04_38485</name>
</gene>
<protein>
    <submittedName>
        <fullName evidence="7">Ribose transport ATP-binding protein rbsA</fullName>
    </submittedName>
</protein>
<feature type="region of interest" description="Disordered" evidence="6">
    <location>
        <begin position="85"/>
        <end position="112"/>
    </location>
</feature>
<keyword evidence="3" id="KW-0677">Repeat</keyword>
<name>A0A226WPW7_CABSO</name>
<proteinExistence type="predicted"/>
<sequence length="112" mass="11662">MSTRANLYLLDEPTVGVDIRAKAEIYRVIDELAAQGAAVLLFSTDLIELQGITDRILILARGKLVRELVSKETSHQEILGWASAAGSGSGSGSSPSASASASSTHGHEAVQA</sequence>
<keyword evidence="5 7" id="KW-0067">ATP-binding</keyword>
<dbReference type="Proteomes" id="UP000214720">
    <property type="component" value="Unassembled WGS sequence"/>
</dbReference>
<evidence type="ECO:0000256" key="5">
    <source>
        <dbReference type="ARBA" id="ARBA00022840"/>
    </source>
</evidence>
<evidence type="ECO:0000313" key="7">
    <source>
        <dbReference type="EMBL" id="OXC73236.1"/>
    </source>
</evidence>
<comment type="caution">
    <text evidence="7">The sequence shown here is derived from an EMBL/GenBank/DDBJ whole genome shotgun (WGS) entry which is preliminary data.</text>
</comment>
<accession>A0A226WPW7</accession>
<evidence type="ECO:0000313" key="8">
    <source>
        <dbReference type="Proteomes" id="UP000214720"/>
    </source>
</evidence>
<keyword evidence="4" id="KW-0547">Nucleotide-binding</keyword>
<evidence type="ECO:0000256" key="2">
    <source>
        <dbReference type="ARBA" id="ARBA00022597"/>
    </source>
</evidence>
<reference evidence="8" key="1">
    <citation type="submission" date="2017-01" db="EMBL/GenBank/DDBJ databases">
        <title>Genome Analysis of Deinococcus marmoris KOPRI26562.</title>
        <authorList>
            <person name="Kim J.H."/>
            <person name="Oh H.-M."/>
        </authorList>
    </citation>
    <scope>NUCLEOTIDE SEQUENCE [LARGE SCALE GENOMIC DNA]</scope>
    <source>
        <strain evidence="8">PAMC 26633</strain>
    </source>
</reference>
<dbReference type="InterPro" id="IPR050107">
    <property type="entry name" value="ABC_carbohydrate_import_ATPase"/>
</dbReference>
<feature type="compositionally biased region" description="Low complexity" evidence="6">
    <location>
        <begin position="85"/>
        <end position="103"/>
    </location>
</feature>
<dbReference type="Gene3D" id="3.40.50.300">
    <property type="entry name" value="P-loop containing nucleotide triphosphate hydrolases"/>
    <property type="match status" value="1"/>
</dbReference>
<organism evidence="7 8">
    <name type="scientific">Caballeronia sordidicola</name>
    <name type="common">Burkholderia sordidicola</name>
    <dbReference type="NCBI Taxonomy" id="196367"/>
    <lineage>
        <taxon>Bacteria</taxon>
        <taxon>Pseudomonadati</taxon>
        <taxon>Pseudomonadota</taxon>
        <taxon>Betaproteobacteria</taxon>
        <taxon>Burkholderiales</taxon>
        <taxon>Burkholderiaceae</taxon>
        <taxon>Caballeronia</taxon>
    </lineage>
</organism>
<dbReference type="SUPFAM" id="SSF52540">
    <property type="entry name" value="P-loop containing nucleoside triphosphate hydrolases"/>
    <property type="match status" value="1"/>
</dbReference>
<dbReference type="PANTHER" id="PTHR43790:SF9">
    <property type="entry name" value="GALACTOFURANOSE TRANSPORTER ATP-BINDING PROTEIN YTFR"/>
    <property type="match status" value="1"/>
</dbReference>
<dbReference type="GO" id="GO:0005524">
    <property type="term" value="F:ATP binding"/>
    <property type="evidence" value="ECO:0007669"/>
    <property type="project" value="UniProtKB-KW"/>
</dbReference>
<evidence type="ECO:0000256" key="4">
    <source>
        <dbReference type="ARBA" id="ARBA00022741"/>
    </source>
</evidence>
<dbReference type="AlphaFoldDB" id="A0A226WPW7"/>
<evidence type="ECO:0000256" key="1">
    <source>
        <dbReference type="ARBA" id="ARBA00022448"/>
    </source>
</evidence>
<evidence type="ECO:0000256" key="3">
    <source>
        <dbReference type="ARBA" id="ARBA00022737"/>
    </source>
</evidence>
<keyword evidence="2" id="KW-0762">Sugar transport</keyword>
<evidence type="ECO:0000256" key="6">
    <source>
        <dbReference type="SAM" id="MobiDB-lite"/>
    </source>
</evidence>
<dbReference type="PANTHER" id="PTHR43790">
    <property type="entry name" value="CARBOHYDRATE TRANSPORT ATP-BINDING PROTEIN MG119-RELATED"/>
    <property type="match status" value="1"/>
</dbReference>
<keyword evidence="1" id="KW-0813">Transport</keyword>
<dbReference type="EMBL" id="MTHB01000256">
    <property type="protein sequence ID" value="OXC73236.1"/>
    <property type="molecule type" value="Genomic_DNA"/>
</dbReference>